<evidence type="ECO:0000313" key="2">
    <source>
        <dbReference type="EMBL" id="OLZ40916.1"/>
    </source>
</evidence>
<dbReference type="Pfam" id="PF20126">
    <property type="entry name" value="TumE"/>
    <property type="match status" value="1"/>
</dbReference>
<comment type="caution">
    <text evidence="2">The sequence shown here is derived from an EMBL/GenBank/DDBJ whole genome shotgun (WGS) entry which is preliminary data.</text>
</comment>
<evidence type="ECO:0000256" key="1">
    <source>
        <dbReference type="SAM" id="MobiDB-lite"/>
    </source>
</evidence>
<accession>A0A1S8AWF5</accession>
<dbReference type="AlphaFoldDB" id="A0A1S8AWF5"/>
<feature type="region of interest" description="Disordered" evidence="1">
    <location>
        <begin position="93"/>
        <end position="124"/>
    </location>
</feature>
<keyword evidence="3" id="KW-1185">Reference proteome</keyword>
<proteinExistence type="predicted"/>
<reference evidence="3" key="1">
    <citation type="submission" date="2016-04" db="EMBL/GenBank/DDBJ databases">
        <authorList>
            <person name="Chen S.-C."/>
            <person name="Lai M.-C."/>
        </authorList>
    </citation>
    <scope>NUCLEOTIDE SEQUENCE [LARGE SCALE GENOMIC DNA]</scope>
    <source>
        <strain evidence="3">AB14</strain>
    </source>
</reference>
<name>A0A1S8AWF5_9EURY</name>
<sequence>MTDRSGEGPEGESGAPVDFDRLDRIAARLATDDRFDRIEAEPEFAPGRIVGRYDSGFYPNRIRAAHLEIVWFENGDFTFHYHEDHEGRTFDHRWDRHPSDHNARDHVHPGPDAPTPGSDASHPSDWRDVLAMVLTEIETRQRGFWTE</sequence>
<dbReference type="InterPro" id="IPR045397">
    <property type="entry name" value="TumE-like"/>
</dbReference>
<dbReference type="Proteomes" id="UP000189370">
    <property type="component" value="Unassembled WGS sequence"/>
</dbReference>
<feature type="region of interest" description="Disordered" evidence="1">
    <location>
        <begin position="1"/>
        <end position="20"/>
    </location>
</feature>
<dbReference type="OrthoDB" id="202777at2157"/>
<dbReference type="RefSeq" id="WP_076145334.1">
    <property type="nucleotide sequence ID" value="NZ_LWLN01000001.1"/>
</dbReference>
<protein>
    <submittedName>
        <fullName evidence="2">Uncharacterized protein</fullName>
    </submittedName>
</protein>
<gene>
    <name evidence="2" type="ORF">A6E15_07885</name>
</gene>
<dbReference type="EMBL" id="LWLN01000001">
    <property type="protein sequence ID" value="OLZ40916.1"/>
    <property type="molecule type" value="Genomic_DNA"/>
</dbReference>
<dbReference type="STRING" id="301967.A6E15_07885"/>
<feature type="compositionally biased region" description="Basic and acidic residues" evidence="1">
    <location>
        <begin position="93"/>
        <end position="109"/>
    </location>
</feature>
<organism evidence="2 3">
    <name type="scientific">Natrinema saccharevitans</name>
    <dbReference type="NCBI Taxonomy" id="301967"/>
    <lineage>
        <taxon>Archaea</taxon>
        <taxon>Methanobacteriati</taxon>
        <taxon>Methanobacteriota</taxon>
        <taxon>Stenosarchaea group</taxon>
        <taxon>Halobacteria</taxon>
        <taxon>Halobacteriales</taxon>
        <taxon>Natrialbaceae</taxon>
        <taxon>Natrinema</taxon>
    </lineage>
</organism>
<evidence type="ECO:0000313" key="3">
    <source>
        <dbReference type="Proteomes" id="UP000189370"/>
    </source>
</evidence>